<dbReference type="Pfam" id="PF01584">
    <property type="entry name" value="CheW"/>
    <property type="match status" value="1"/>
</dbReference>
<dbReference type="InterPro" id="IPR036061">
    <property type="entry name" value="CheW-like_dom_sf"/>
</dbReference>
<dbReference type="GO" id="GO:0005829">
    <property type="term" value="C:cytosol"/>
    <property type="evidence" value="ECO:0007669"/>
    <property type="project" value="TreeGrafter"/>
</dbReference>
<sequence>MPNDAMQQSVIESPQGVVQLLASLEQRSRDNAKGLPQQELIQSYWEGVMFYVGDSRFIAPLSSVKEILNYPSALTPVPGSKPWMMGVANVRGTLIPVIDLQLFLIGEKTRRTRRSRVLVFTIGSGLSGVLVGEMVGMRHFTRETAKEVQMVSENFTKYVQFEFDQDGMAWPVFSLQALADDPVFQIAAT</sequence>
<dbReference type="Gene3D" id="2.40.50.180">
    <property type="entry name" value="CheA-289, Domain 4"/>
    <property type="match status" value="1"/>
</dbReference>
<feature type="domain" description="CheW-like" evidence="2">
    <location>
        <begin position="44"/>
        <end position="184"/>
    </location>
</feature>
<dbReference type="EMBL" id="JAEPDI010000024">
    <property type="protein sequence ID" value="MCG7941275.1"/>
    <property type="molecule type" value="Genomic_DNA"/>
</dbReference>
<accession>A0A9E4K8M4</accession>
<dbReference type="PANTHER" id="PTHR22617">
    <property type="entry name" value="CHEMOTAXIS SENSOR HISTIDINE KINASE-RELATED"/>
    <property type="match status" value="1"/>
</dbReference>
<dbReference type="PANTHER" id="PTHR22617:SF43">
    <property type="entry name" value="PROTEIN PILI"/>
    <property type="match status" value="1"/>
</dbReference>
<dbReference type="SMART" id="SM00260">
    <property type="entry name" value="CheW"/>
    <property type="match status" value="1"/>
</dbReference>
<reference evidence="3" key="1">
    <citation type="journal article" date="2021" name="Proc. Natl. Acad. Sci. U.S.A.">
        <title>Global biogeography of chemosynthetic symbionts reveals both localized and globally distributed symbiont groups. .</title>
        <authorList>
            <person name="Osvatic J.T."/>
            <person name="Wilkins L.G.E."/>
            <person name="Leibrecht L."/>
            <person name="Leray M."/>
            <person name="Zauner S."/>
            <person name="Polzin J."/>
            <person name="Camacho Y."/>
            <person name="Gros O."/>
            <person name="van Gils J.A."/>
            <person name="Eisen J.A."/>
            <person name="Petersen J.M."/>
            <person name="Yuen B."/>
        </authorList>
    </citation>
    <scope>NUCLEOTIDE SEQUENCE</scope>
    <source>
        <strain evidence="3">MAGL173</strain>
    </source>
</reference>
<dbReference type="GO" id="GO:0006935">
    <property type="term" value="P:chemotaxis"/>
    <property type="evidence" value="ECO:0007669"/>
    <property type="project" value="InterPro"/>
</dbReference>
<evidence type="ECO:0000256" key="1">
    <source>
        <dbReference type="SAM" id="Phobius"/>
    </source>
</evidence>
<keyword evidence="1" id="KW-0472">Membrane</keyword>
<gene>
    <name evidence="3" type="ORF">JAZ04_20785</name>
</gene>
<evidence type="ECO:0000313" key="4">
    <source>
        <dbReference type="Proteomes" id="UP000886687"/>
    </source>
</evidence>
<dbReference type="Gene3D" id="2.30.30.40">
    <property type="entry name" value="SH3 Domains"/>
    <property type="match status" value="1"/>
</dbReference>
<organism evidence="3 4">
    <name type="scientific">Candidatus Thiodiazotropha lotti</name>
    <dbReference type="NCBI Taxonomy" id="2792787"/>
    <lineage>
        <taxon>Bacteria</taxon>
        <taxon>Pseudomonadati</taxon>
        <taxon>Pseudomonadota</taxon>
        <taxon>Gammaproteobacteria</taxon>
        <taxon>Chromatiales</taxon>
        <taxon>Sedimenticolaceae</taxon>
        <taxon>Candidatus Thiodiazotropha</taxon>
    </lineage>
</organism>
<keyword evidence="1" id="KW-1133">Transmembrane helix</keyword>
<protein>
    <submittedName>
        <fullName evidence="3">Chemotaxis protein CheW</fullName>
    </submittedName>
</protein>
<keyword evidence="1" id="KW-0812">Transmembrane</keyword>
<comment type="caution">
    <text evidence="3">The sequence shown here is derived from an EMBL/GenBank/DDBJ whole genome shotgun (WGS) entry which is preliminary data.</text>
</comment>
<evidence type="ECO:0000313" key="3">
    <source>
        <dbReference type="EMBL" id="MCG7941275.1"/>
    </source>
</evidence>
<dbReference type="Proteomes" id="UP000886687">
    <property type="component" value="Unassembled WGS sequence"/>
</dbReference>
<dbReference type="GO" id="GO:0007165">
    <property type="term" value="P:signal transduction"/>
    <property type="evidence" value="ECO:0007669"/>
    <property type="project" value="InterPro"/>
</dbReference>
<evidence type="ECO:0000259" key="2">
    <source>
        <dbReference type="PROSITE" id="PS50851"/>
    </source>
</evidence>
<name>A0A9E4K8M4_9GAMM</name>
<proteinExistence type="predicted"/>
<dbReference type="SUPFAM" id="SSF50341">
    <property type="entry name" value="CheW-like"/>
    <property type="match status" value="1"/>
</dbReference>
<dbReference type="InterPro" id="IPR002545">
    <property type="entry name" value="CheW-lke_dom"/>
</dbReference>
<dbReference type="InterPro" id="IPR039315">
    <property type="entry name" value="CheW"/>
</dbReference>
<feature type="transmembrane region" description="Helical" evidence="1">
    <location>
        <begin position="117"/>
        <end position="137"/>
    </location>
</feature>
<dbReference type="AlphaFoldDB" id="A0A9E4K8M4"/>
<dbReference type="PROSITE" id="PS50851">
    <property type="entry name" value="CHEW"/>
    <property type="match status" value="1"/>
</dbReference>